<dbReference type="PANTHER" id="PTHR35004">
    <property type="entry name" value="TRANSPOSASE RV3428C-RELATED"/>
    <property type="match status" value="1"/>
</dbReference>
<dbReference type="NCBIfam" id="NF033546">
    <property type="entry name" value="transpos_IS21"/>
    <property type="match status" value="1"/>
</dbReference>
<sequence length="495" mass="55877">MDLYRKVRLACAEGMSQREAARHFNISRDSVAKMMAFSVPPGYRRSAPVKRPKLDAFTGIIDGWLDGDREVHRKQRHTAKRVFERLRDEHGFTGGYTIVKDYMRQRERRGREMFVPLAHPPGHAQADFGEAVVVIGGIEQKAHFFVMDLPHSDACFVRAYPAATAEAWVDGHVHAFAFFGKVPASVLYDNDRCLVAKILPDGTRQRATLFSGFLSHYLFRDRYGRPGKGNDKGNAEGLVGYSRRNFMVPIPRFATWGAFNDYLEAQCLKRQADVLRGQSGTITERLERDLAAMADLPTAPFDACDQVTGRVSSQALVRYKTNDYSVPVAYGHRDVWIRGYVDVVVIGCGGEVIARHPRCYDREDMVFDAVHYLPLIEQKINALDQAAPLAEWDLPPEFATLRRLMEARMIKAGRREYVQVLRLLETFDIDDLHVAVKKALQLGAVGFDAVKHLVLCHVEKRPPKLDLDVYPYLPRANVETTSAASYMALMSEDAA</sequence>
<gene>
    <name evidence="2" type="ORF">DC366_19345</name>
</gene>
<protein>
    <submittedName>
        <fullName evidence="2">IS21 family transposase</fullName>
    </submittedName>
</protein>
<dbReference type="GO" id="GO:0015074">
    <property type="term" value="P:DNA integration"/>
    <property type="evidence" value="ECO:0007669"/>
    <property type="project" value="InterPro"/>
</dbReference>
<dbReference type="PROSITE" id="PS50994">
    <property type="entry name" value="INTEGRASE"/>
    <property type="match status" value="1"/>
</dbReference>
<dbReference type="AlphaFoldDB" id="A0A2T7G1X2"/>
<dbReference type="InterPro" id="IPR001584">
    <property type="entry name" value="Integrase_cat-core"/>
</dbReference>
<dbReference type="Proteomes" id="UP000244446">
    <property type="component" value="Unassembled WGS sequence"/>
</dbReference>
<proteinExistence type="predicted"/>
<dbReference type="InterPro" id="IPR054353">
    <property type="entry name" value="IstA-like_C"/>
</dbReference>
<dbReference type="SUPFAM" id="SSF46689">
    <property type="entry name" value="Homeodomain-like"/>
    <property type="match status" value="1"/>
</dbReference>
<accession>A0A2T7G1X2</accession>
<evidence type="ECO:0000259" key="1">
    <source>
        <dbReference type="PROSITE" id="PS50994"/>
    </source>
</evidence>
<keyword evidence="3" id="KW-1185">Reference proteome</keyword>
<evidence type="ECO:0000313" key="2">
    <source>
        <dbReference type="EMBL" id="PVA08423.1"/>
    </source>
</evidence>
<evidence type="ECO:0000313" key="3">
    <source>
        <dbReference type="Proteomes" id="UP000244446"/>
    </source>
</evidence>
<dbReference type="EMBL" id="QCYH01000049">
    <property type="protein sequence ID" value="PVA08423.1"/>
    <property type="molecule type" value="Genomic_DNA"/>
</dbReference>
<dbReference type="OrthoDB" id="2065409at2"/>
<comment type="caution">
    <text evidence="2">The sequence shown here is derived from an EMBL/GenBank/DDBJ whole genome shotgun (WGS) entry which is preliminary data.</text>
</comment>
<reference evidence="2 3" key="1">
    <citation type="submission" date="2018-04" db="EMBL/GenBank/DDBJ databases">
        <title>Pelagivirga bohaiensis gen. nov., sp. nov., a bacterium isolated from the Bohai Sea.</title>
        <authorList>
            <person name="Ji X."/>
        </authorList>
    </citation>
    <scope>NUCLEOTIDE SEQUENCE [LARGE SCALE GENOMIC DNA]</scope>
    <source>
        <strain evidence="2 3">BH-SD19</strain>
    </source>
</reference>
<name>A0A2T7G1X2_9RHOB</name>
<dbReference type="InterPro" id="IPR009057">
    <property type="entry name" value="Homeodomain-like_sf"/>
</dbReference>
<feature type="domain" description="Integrase catalytic" evidence="1">
    <location>
        <begin position="117"/>
        <end position="305"/>
    </location>
</feature>
<dbReference type="PANTHER" id="PTHR35004:SF7">
    <property type="entry name" value="INTEGRASE PROTEIN"/>
    <property type="match status" value="1"/>
</dbReference>
<organism evidence="2 3">
    <name type="scientific">Pelagivirga sediminicola</name>
    <dbReference type="NCBI Taxonomy" id="2170575"/>
    <lineage>
        <taxon>Bacteria</taxon>
        <taxon>Pseudomonadati</taxon>
        <taxon>Pseudomonadota</taxon>
        <taxon>Alphaproteobacteria</taxon>
        <taxon>Rhodobacterales</taxon>
        <taxon>Paracoccaceae</taxon>
        <taxon>Pelagivirga</taxon>
    </lineage>
</organism>
<dbReference type="Pfam" id="PF22483">
    <property type="entry name" value="Mu-transpos_C_2"/>
    <property type="match status" value="1"/>
</dbReference>